<accession>B6AS54</accession>
<protein>
    <submittedName>
        <fullName evidence="1">Uncharacterized protein</fullName>
    </submittedName>
</protein>
<organism evidence="1">
    <name type="scientific">Leptospirillum sp. Group II '5-way CG'</name>
    <dbReference type="NCBI Taxonomy" id="419541"/>
    <lineage>
        <taxon>Bacteria</taxon>
        <taxon>Pseudomonadati</taxon>
        <taxon>Nitrospirota</taxon>
        <taxon>Nitrospiria</taxon>
        <taxon>Nitrospirales</taxon>
        <taxon>Nitrospiraceae</taxon>
        <taxon>Leptospirillum</taxon>
    </lineage>
</organism>
<dbReference type="AlphaFoldDB" id="B6AS54"/>
<dbReference type="EMBL" id="DS995262">
    <property type="protein sequence ID" value="EDZ38328.1"/>
    <property type="molecule type" value="Genomic_DNA"/>
</dbReference>
<proteinExistence type="predicted"/>
<evidence type="ECO:0000313" key="1">
    <source>
        <dbReference type="EMBL" id="EDZ38328.1"/>
    </source>
</evidence>
<name>B6AS54_9BACT</name>
<sequence length="50" mass="5352">MSIFLVGNVAKSCGSAPPSRPPGWSIVGQWFECLLSGLVTETQDASKQRD</sequence>
<gene>
    <name evidence="1" type="ORF">CGL2_11278037</name>
</gene>
<reference evidence="1" key="2">
    <citation type="journal article" date="2008" name="PLoS Biol.">
        <title>Population genomic analysis of strain variation in Leptospirillum group II bacteria involved in acid mine drainage formation.</title>
        <authorList>
            <person name="Simmons S.L."/>
            <person name="Dibartolo G."/>
            <person name="Denef V.J."/>
            <person name="Goltsman D.S."/>
            <person name="Thelen M.P."/>
            <person name="Banfield J.F."/>
        </authorList>
    </citation>
    <scope>NUCLEOTIDE SEQUENCE [LARGE SCALE GENOMIC DNA]</scope>
</reference>
<reference evidence="1" key="1">
    <citation type="journal article" date="2004" name="Nature">
        <title>Community structure and metabolism through reconstruction of microbial genomes from the environment.</title>
        <authorList>
            <person name="Tyson G.W."/>
            <person name="Chapman J."/>
            <person name="Hugenholtz P."/>
            <person name="Allen E.E."/>
            <person name="Ram R.J."/>
            <person name="Richardson P.M."/>
            <person name="Solovyev V.V."/>
            <person name="Rubin E.M."/>
            <person name="Rokhsar D.S."/>
            <person name="Banfield J.F."/>
        </authorList>
    </citation>
    <scope>NUCLEOTIDE SEQUENCE [LARGE SCALE GENOMIC DNA]</scope>
</reference>